<evidence type="ECO:0000313" key="5">
    <source>
        <dbReference type="EMBL" id="GAA48059.1"/>
    </source>
</evidence>
<dbReference type="Pfam" id="PF01835">
    <property type="entry name" value="MG2"/>
    <property type="match status" value="1"/>
</dbReference>
<dbReference type="GO" id="GO:0005615">
    <property type="term" value="C:extracellular space"/>
    <property type="evidence" value="ECO:0007669"/>
    <property type="project" value="InterPro"/>
</dbReference>
<dbReference type="InterPro" id="IPR008930">
    <property type="entry name" value="Terpenoid_cyclase/PrenylTrfase"/>
</dbReference>
<dbReference type="Pfam" id="PF07703">
    <property type="entry name" value="A2M_BRD"/>
    <property type="match status" value="1"/>
</dbReference>
<dbReference type="SMART" id="SM01361">
    <property type="entry name" value="A2M_recep"/>
    <property type="match status" value="1"/>
</dbReference>
<dbReference type="Gene3D" id="2.20.130.20">
    <property type="match status" value="1"/>
</dbReference>
<dbReference type="SMART" id="SM01360">
    <property type="entry name" value="A2M"/>
    <property type="match status" value="1"/>
</dbReference>
<dbReference type="EMBL" id="DF142867">
    <property type="protein sequence ID" value="GAA48059.1"/>
    <property type="molecule type" value="Genomic_DNA"/>
</dbReference>
<protein>
    <submittedName>
        <fullName evidence="5">CD109 antigen</fullName>
    </submittedName>
</protein>
<reference evidence="5" key="1">
    <citation type="journal article" date="2011" name="Genome Biol.">
        <title>The draft genome of the carcinogenic human liver fluke Clonorchis sinensis.</title>
        <authorList>
            <person name="Wang X."/>
            <person name="Chen W."/>
            <person name="Huang Y."/>
            <person name="Sun J."/>
            <person name="Men J."/>
            <person name="Liu H."/>
            <person name="Luo F."/>
            <person name="Guo L."/>
            <person name="Lv X."/>
            <person name="Deng C."/>
            <person name="Zhou C."/>
            <person name="Fan Y."/>
            <person name="Li X."/>
            <person name="Huang L."/>
            <person name="Hu Y."/>
            <person name="Liang C."/>
            <person name="Hu X."/>
            <person name="Xu J."/>
            <person name="Yu X."/>
        </authorList>
    </citation>
    <scope>NUCLEOTIDE SEQUENCE [LARGE SCALE GENOMIC DNA]</scope>
    <source>
        <strain evidence="5">Henan</strain>
    </source>
</reference>
<dbReference type="Pfam" id="PF07677">
    <property type="entry name" value="A2M_recep"/>
    <property type="match status" value="1"/>
</dbReference>
<gene>
    <name evidence="5" type="ORF">CLF_101128</name>
</gene>
<feature type="domain" description="Alpha-macroglobulin receptor-binding" evidence="4">
    <location>
        <begin position="1568"/>
        <end position="1659"/>
    </location>
</feature>
<evidence type="ECO:0000256" key="1">
    <source>
        <dbReference type="ARBA" id="ARBA00023157"/>
    </source>
</evidence>
<dbReference type="InterPro" id="IPR036595">
    <property type="entry name" value="A-macroglobulin_rcpt-bd_sf"/>
</dbReference>
<sequence length="1756" mass="199043">MTSAAEFAGDGVNASVHSSFPPFALLCEKRPSRKPIDWRLCNLAGSKPSCFILVAWQIGTERVLLLSDMLLPLLNNAPEFCGLDYLTRPFTMEISIGTSVNTDLLVVCGEHPSTFTFPSRGILPFKPRSYIILAPNRIRANELVQVTVSIFRLFYPQLSIRISIKIDTDEIISALEVFRSPGTRLMQLKVPDYTRNATYWFHVEGSIVANSSLLFFNRTKLEFMPQSASFFIQVSKPVYHQSQIVRFRVIPVMPDLTPLYGSLVSIEVLDASGNLFRRWLNPMTNAGGIIELDFPLSDMVHEGEWTIRATHELFSASKTFRVVEYWRPLWDVNVTVPMRMLDNELAFYGLVSANYTSGKAVRGNATVLIQLREAGDSRWIMPARAQLTKQLHAVDGIASFLITLDDIRRAITGAGASTSLANTELWVNVSYYSWWETDVRTGWAYTQIFSSTPMIRFLGGQVRPFKPNMYFTAYIVVFMPDGSMVQYFGSRRIRLQFFCNENTPSSPAVNLVVPDNGLVTYTYRPSGEGCVTYRLQADYMDETDRILATRNQRIFQYHSYSDTFLQLSTSTLQPRVNEYFVVTVQTNYPTDTIHYVIVSNGNILVADQLRLPNAITSRTFSVAVSRSMFPFAHLIAYFIKDSSEIVSDALTFYTNYTNLNNVHLEVNRGKDLNQDTVEVRGHATPGSYLAVNVIHSDLYKFAAASILREHNASAYIFIVDELAAYNGQSQRPFVHTWYDNMMDIQRVYVPAPSIGADANTTMNVSGLILFTDANFTKANFYHTCNETLDPARALPCFSTTGRDCYSRAEQCNGIAECVTWVDEMNCPINESDLPQPSRTIDSYNLLYRLWNDGAWMWHSTFVKPDGQIQFRVNLPKLNADWIAGAFAVDEQLGMSLMQQPYYFAGIRRFYMTVEVVEEAVWGEQLGVRLCLFNNWDYWIEALVELKASPDIRVIQIGFGGRTSAYSPKTSVNESVQTLVFLEAGSSKYIYMPVLPKEPGNSSFTICAYSFIGSNCETHEVRVTMNGVPNYYHTATFLDLTSSSALFVNNFKIIVPQKYTIPERRMHRFVPGSQFASLSVVGDCIGPALHSNFPFATTQNVLRMGYGSAESVFFELGYNLNLLLYLYGSPGLSQDVEREGLLYCSVVLQRGFSFFNPALGAFANFRDELDRPSPLATAFALWNLLLTRQPQWNRLIYVDDPTFIRIIDYLASTQQTSSSMGGTNSVDVRLAGSWEVGEVIDRRFAPISNATDPIDREAHRRIPCAAMVVIAFRSTGRPMPSGIGAERAEVVVASAVQFIARHLLQTNDLFSLMIGTYALSVATDSTSQQKIMLAMQIMDQYRRKGEYIYFANYPIPPPKWELDQAGRRIENPRWEMPNDGYGVASTSFYFLLKRKLGEWNVHMTEAMDVVHWLASQRNHISGFSSTFDSLVALHALREFALSDTNRALYRMAVDEKISSISDWTNRIYVDRSNYSTVTRTTFPPWDVWGDVTMKVEGTGWLLLQLDVRVNVEYPQMQKMPRSPQNLEEVMRSFDIECIPGFRGRNNSIMIMKACGRWVGTTGVEPLSQSGMAVFSIGLPTGYVVLNDDLRRYVMSGQVPNLRFARTWTKTVDFFFDTITTNQTCVQFQAERYYPVANTTQQQVCSAYEYYEPGRYNHSMYNVVSLYTNHICNVCGAYACPYCPDYNEAKRKFSKKTTVSLLVILTLWLTQQYLARSEGLWQLKCIVGIPHLLRIMSADRIEGEAIDRQASDRNRTQN</sequence>
<proteinExistence type="predicted"/>
<dbReference type="GO" id="GO:0004866">
    <property type="term" value="F:endopeptidase inhibitor activity"/>
    <property type="evidence" value="ECO:0007669"/>
    <property type="project" value="InterPro"/>
</dbReference>
<dbReference type="InterPro" id="IPR009048">
    <property type="entry name" value="A-macroglobulin_rcpt-bd"/>
</dbReference>
<dbReference type="Pfam" id="PF00207">
    <property type="entry name" value="A2M"/>
    <property type="match status" value="1"/>
</dbReference>
<keyword evidence="1" id="KW-1015">Disulfide bond</keyword>
<feature type="domain" description="Alpha-2-macroglobulin bait region" evidence="2">
    <location>
        <begin position="565"/>
        <end position="701"/>
    </location>
</feature>
<dbReference type="PANTHER" id="PTHR11412">
    <property type="entry name" value="MACROGLOBULIN / COMPLEMENT"/>
    <property type="match status" value="1"/>
</dbReference>
<dbReference type="Gene3D" id="2.60.40.2950">
    <property type="match status" value="1"/>
</dbReference>
<evidence type="ECO:0000259" key="4">
    <source>
        <dbReference type="SMART" id="SM01361"/>
    </source>
</evidence>
<evidence type="ECO:0000259" key="2">
    <source>
        <dbReference type="SMART" id="SM01359"/>
    </source>
</evidence>
<dbReference type="Pfam" id="PF07678">
    <property type="entry name" value="TED_complement"/>
    <property type="match status" value="1"/>
</dbReference>
<dbReference type="InterPro" id="IPR001599">
    <property type="entry name" value="Macroglobln_a2"/>
</dbReference>
<dbReference type="Gene3D" id="2.60.40.1930">
    <property type="match status" value="2"/>
</dbReference>
<dbReference type="Proteomes" id="UP000008909">
    <property type="component" value="Unassembled WGS sequence"/>
</dbReference>
<dbReference type="SMART" id="SM01359">
    <property type="entry name" value="A2M_N_2"/>
    <property type="match status" value="1"/>
</dbReference>
<dbReference type="Pfam" id="PF17791">
    <property type="entry name" value="MG3"/>
    <property type="match status" value="1"/>
</dbReference>
<dbReference type="InterPro" id="IPR011625">
    <property type="entry name" value="A2M_N_BRD"/>
</dbReference>
<dbReference type="PANTHER" id="PTHR11412:SF146">
    <property type="entry name" value="CD109 ANTIGEN"/>
    <property type="match status" value="1"/>
</dbReference>
<dbReference type="InterPro" id="IPR041555">
    <property type="entry name" value="MG3"/>
</dbReference>
<evidence type="ECO:0000259" key="3">
    <source>
        <dbReference type="SMART" id="SM01360"/>
    </source>
</evidence>
<dbReference type="SUPFAM" id="SSF48239">
    <property type="entry name" value="Terpenoid cyclases/Protein prenyltransferases"/>
    <property type="match status" value="1"/>
</dbReference>
<dbReference type="InterPro" id="IPR011626">
    <property type="entry name" value="Alpha-macroglobulin_TED"/>
</dbReference>
<dbReference type="InterPro" id="IPR013783">
    <property type="entry name" value="Ig-like_fold"/>
</dbReference>
<dbReference type="SUPFAM" id="SSF49410">
    <property type="entry name" value="Alpha-macroglobulin receptor domain"/>
    <property type="match status" value="1"/>
</dbReference>
<dbReference type="InterPro" id="IPR002890">
    <property type="entry name" value="MG2"/>
</dbReference>
<feature type="domain" description="Alpha-2-macroglobulin" evidence="3">
    <location>
        <begin position="854"/>
        <end position="945"/>
    </location>
</feature>
<accession>G7Y523</accession>
<reference key="2">
    <citation type="submission" date="2011-10" db="EMBL/GenBank/DDBJ databases">
        <title>The genome and transcriptome sequence of Clonorchis sinensis provide insights into the carcinogenic liver fluke.</title>
        <authorList>
            <person name="Wang X."/>
            <person name="Huang Y."/>
            <person name="Chen W."/>
            <person name="Liu H."/>
            <person name="Guo L."/>
            <person name="Chen Y."/>
            <person name="Luo F."/>
            <person name="Zhou W."/>
            <person name="Sun J."/>
            <person name="Mao Q."/>
            <person name="Liang P."/>
            <person name="Zhou C."/>
            <person name="Tian Y."/>
            <person name="Men J."/>
            <person name="Lv X."/>
            <person name="Huang L."/>
            <person name="Zhou J."/>
            <person name="Hu Y."/>
            <person name="Li R."/>
            <person name="Zhang F."/>
            <person name="Lei H."/>
            <person name="Li X."/>
            <person name="Hu X."/>
            <person name="Liang C."/>
            <person name="Xu J."/>
            <person name="Wu Z."/>
            <person name="Yu X."/>
        </authorList>
    </citation>
    <scope>NUCLEOTIDE SEQUENCE</scope>
    <source>
        <strain>Henan</strain>
    </source>
</reference>
<keyword evidence="6" id="KW-1185">Reference proteome</keyword>
<organism evidence="5 6">
    <name type="scientific">Clonorchis sinensis</name>
    <name type="common">Chinese liver fluke</name>
    <dbReference type="NCBI Taxonomy" id="79923"/>
    <lineage>
        <taxon>Eukaryota</taxon>
        <taxon>Metazoa</taxon>
        <taxon>Spiralia</taxon>
        <taxon>Lophotrochozoa</taxon>
        <taxon>Platyhelminthes</taxon>
        <taxon>Trematoda</taxon>
        <taxon>Digenea</taxon>
        <taxon>Opisthorchiida</taxon>
        <taxon>Opisthorchiata</taxon>
        <taxon>Opisthorchiidae</taxon>
        <taxon>Clonorchis</taxon>
    </lineage>
</organism>
<dbReference type="Gene3D" id="1.50.10.20">
    <property type="match status" value="1"/>
</dbReference>
<evidence type="ECO:0000313" key="6">
    <source>
        <dbReference type="Proteomes" id="UP000008909"/>
    </source>
</evidence>
<dbReference type="Gene3D" id="2.60.40.690">
    <property type="entry name" value="Alpha-macroglobulin, receptor-binding domain"/>
    <property type="match status" value="1"/>
</dbReference>
<dbReference type="Gene3D" id="2.60.40.10">
    <property type="entry name" value="Immunoglobulins"/>
    <property type="match status" value="1"/>
</dbReference>
<dbReference type="Gene3D" id="2.60.40.1940">
    <property type="match status" value="1"/>
</dbReference>
<name>G7Y523_CLOSI</name>
<dbReference type="InterPro" id="IPR050473">
    <property type="entry name" value="A2M/Complement_sys"/>
</dbReference>